<protein>
    <submittedName>
        <fullName evidence="2">Uncharacterized protein</fullName>
    </submittedName>
</protein>
<dbReference type="EMBL" id="NSDM01000006">
    <property type="protein sequence ID" value="MDQ2585439.1"/>
    <property type="molecule type" value="Genomic_DNA"/>
</dbReference>
<keyword evidence="3" id="KW-1185">Reference proteome</keyword>
<evidence type="ECO:0000313" key="2">
    <source>
        <dbReference type="EMBL" id="MDQ2585439.1"/>
    </source>
</evidence>
<feature type="compositionally biased region" description="Low complexity" evidence="1">
    <location>
        <begin position="1"/>
        <end position="19"/>
    </location>
</feature>
<comment type="caution">
    <text evidence="2">The sequence shown here is derived from an EMBL/GenBank/DDBJ whole genome shotgun (WGS) entry which is preliminary data.</text>
</comment>
<evidence type="ECO:0000256" key="1">
    <source>
        <dbReference type="SAM" id="MobiDB-lite"/>
    </source>
</evidence>
<proteinExistence type="predicted"/>
<accession>A0ABU0X4B2</accession>
<organism evidence="2 3">
    <name type="scientific">Saccharothrix yanglingensis</name>
    <dbReference type="NCBI Taxonomy" id="659496"/>
    <lineage>
        <taxon>Bacteria</taxon>
        <taxon>Bacillati</taxon>
        <taxon>Actinomycetota</taxon>
        <taxon>Actinomycetes</taxon>
        <taxon>Pseudonocardiales</taxon>
        <taxon>Pseudonocardiaceae</taxon>
        <taxon>Saccharothrix</taxon>
    </lineage>
</organism>
<dbReference type="Proteomes" id="UP001225605">
    <property type="component" value="Unassembled WGS sequence"/>
</dbReference>
<gene>
    <name evidence="2" type="ORF">CKY47_15920</name>
</gene>
<evidence type="ECO:0000313" key="3">
    <source>
        <dbReference type="Proteomes" id="UP001225605"/>
    </source>
</evidence>
<sequence length="60" mass="6200">MDGLAAGRRGVRAGFPAGRVHGRPHVDPRQGERQAAAGLGLAVARREGPVDHALGARRPA</sequence>
<name>A0ABU0X4B2_9PSEU</name>
<feature type="region of interest" description="Disordered" evidence="1">
    <location>
        <begin position="1"/>
        <end position="36"/>
    </location>
</feature>
<reference evidence="2 3" key="1">
    <citation type="submission" date="2017-06" db="EMBL/GenBank/DDBJ databases">
        <title>Cultured bacterium strain Saccharothrix yanglingensis Hhs.015.</title>
        <authorList>
            <person name="Xia Y."/>
        </authorList>
    </citation>
    <scope>NUCLEOTIDE SEQUENCE [LARGE SCALE GENOMIC DNA]</scope>
    <source>
        <strain evidence="2 3">Hhs.015</strain>
    </source>
</reference>